<dbReference type="Proteomes" id="UP000053989">
    <property type="component" value="Unassembled WGS sequence"/>
</dbReference>
<keyword evidence="3" id="KW-1185">Reference proteome</keyword>
<dbReference type="InParanoid" id="A0A0C3DVI3"/>
<sequence length="343" mass="39039">MSTHPIDWSKVPHTDLVSDSEDDAEVAEAKAGEKQRREEEVKAERQRQMEAQKVEEVRRAEEAQRVEEEHQAEMRVIDEAWVQMEQEQQEEMQAQAWAITVTQGSGTPGSSTAVAVPIPRVCERCTLLLKEPKGCMVREKGKARACLLCQKVCKACVWPLGLVEATVVTGSGMEGSRRPALRHMVKWRTAMTMNTSPRGGEKHKKARTTTEEGEDDENTEEVFRVPRVMAEEQCNMLGMLTQALAQVAERMAAAEARDEERLTMEREMMEIQRAHLAMARRAADCEEERLELERVQLSIAQHRMEDLWKMGTLMRSPFVYSSKGKERAVEMEAEEGRRGGQQR</sequence>
<dbReference type="AlphaFoldDB" id="A0A0C3DVI3"/>
<feature type="region of interest" description="Disordered" evidence="1">
    <location>
        <begin position="1"/>
        <end position="53"/>
    </location>
</feature>
<dbReference type="EMBL" id="KN822065">
    <property type="protein sequence ID" value="KIM60194.1"/>
    <property type="molecule type" value="Genomic_DNA"/>
</dbReference>
<evidence type="ECO:0000313" key="2">
    <source>
        <dbReference type="EMBL" id="KIM60194.1"/>
    </source>
</evidence>
<gene>
    <name evidence="2" type="ORF">SCLCIDRAFT_26840</name>
</gene>
<proteinExistence type="predicted"/>
<evidence type="ECO:0000313" key="3">
    <source>
        <dbReference type="Proteomes" id="UP000053989"/>
    </source>
</evidence>
<feature type="region of interest" description="Disordered" evidence="1">
    <location>
        <begin position="193"/>
        <end position="219"/>
    </location>
</feature>
<organism evidence="2 3">
    <name type="scientific">Scleroderma citrinum Foug A</name>
    <dbReference type="NCBI Taxonomy" id="1036808"/>
    <lineage>
        <taxon>Eukaryota</taxon>
        <taxon>Fungi</taxon>
        <taxon>Dikarya</taxon>
        <taxon>Basidiomycota</taxon>
        <taxon>Agaricomycotina</taxon>
        <taxon>Agaricomycetes</taxon>
        <taxon>Agaricomycetidae</taxon>
        <taxon>Boletales</taxon>
        <taxon>Sclerodermatineae</taxon>
        <taxon>Sclerodermataceae</taxon>
        <taxon>Scleroderma</taxon>
    </lineage>
</organism>
<feature type="compositionally biased region" description="Basic and acidic residues" evidence="1">
    <location>
        <begin position="27"/>
        <end position="53"/>
    </location>
</feature>
<name>A0A0C3DVI3_9AGAM</name>
<dbReference type="HOGENOM" id="CLU_068520_0_0_1"/>
<protein>
    <submittedName>
        <fullName evidence="2">Uncharacterized protein</fullName>
    </submittedName>
</protein>
<evidence type="ECO:0000256" key="1">
    <source>
        <dbReference type="SAM" id="MobiDB-lite"/>
    </source>
</evidence>
<reference evidence="3" key="2">
    <citation type="submission" date="2015-01" db="EMBL/GenBank/DDBJ databases">
        <title>Evolutionary Origins and Diversification of the Mycorrhizal Mutualists.</title>
        <authorList>
            <consortium name="DOE Joint Genome Institute"/>
            <consortium name="Mycorrhizal Genomics Consortium"/>
            <person name="Kohler A."/>
            <person name="Kuo A."/>
            <person name="Nagy L.G."/>
            <person name="Floudas D."/>
            <person name="Copeland A."/>
            <person name="Barry K.W."/>
            <person name="Cichocki N."/>
            <person name="Veneault-Fourrey C."/>
            <person name="LaButti K."/>
            <person name="Lindquist E.A."/>
            <person name="Lipzen A."/>
            <person name="Lundell T."/>
            <person name="Morin E."/>
            <person name="Murat C."/>
            <person name="Riley R."/>
            <person name="Ohm R."/>
            <person name="Sun H."/>
            <person name="Tunlid A."/>
            <person name="Henrissat B."/>
            <person name="Grigoriev I.V."/>
            <person name="Hibbett D.S."/>
            <person name="Martin F."/>
        </authorList>
    </citation>
    <scope>NUCLEOTIDE SEQUENCE [LARGE SCALE GENOMIC DNA]</scope>
    <source>
        <strain evidence="3">Foug A</strain>
    </source>
</reference>
<feature type="compositionally biased region" description="Basic and acidic residues" evidence="1">
    <location>
        <begin position="323"/>
        <end position="343"/>
    </location>
</feature>
<feature type="region of interest" description="Disordered" evidence="1">
    <location>
        <begin position="322"/>
        <end position="343"/>
    </location>
</feature>
<reference evidence="2 3" key="1">
    <citation type="submission" date="2014-04" db="EMBL/GenBank/DDBJ databases">
        <authorList>
            <consortium name="DOE Joint Genome Institute"/>
            <person name="Kuo A."/>
            <person name="Kohler A."/>
            <person name="Nagy L.G."/>
            <person name="Floudas D."/>
            <person name="Copeland A."/>
            <person name="Barry K.W."/>
            <person name="Cichocki N."/>
            <person name="Veneault-Fourrey C."/>
            <person name="LaButti K."/>
            <person name="Lindquist E.A."/>
            <person name="Lipzen A."/>
            <person name="Lundell T."/>
            <person name="Morin E."/>
            <person name="Murat C."/>
            <person name="Sun H."/>
            <person name="Tunlid A."/>
            <person name="Henrissat B."/>
            <person name="Grigoriev I.V."/>
            <person name="Hibbett D.S."/>
            <person name="Martin F."/>
            <person name="Nordberg H.P."/>
            <person name="Cantor M.N."/>
            <person name="Hua S.X."/>
        </authorList>
    </citation>
    <scope>NUCLEOTIDE SEQUENCE [LARGE SCALE GENOMIC DNA]</scope>
    <source>
        <strain evidence="2 3">Foug A</strain>
    </source>
</reference>
<accession>A0A0C3DVI3</accession>